<name>A0A2S7XP05_9GAMM</name>
<dbReference type="InterPro" id="IPR041500">
    <property type="entry name" value="RecC_C"/>
</dbReference>
<reference evidence="2 3" key="1">
    <citation type="submission" date="2018-01" db="EMBL/GenBank/DDBJ databases">
        <title>The complete genome sequence of Chromatium okenii LaCa, a purple sulfur bacterium with a turbulent life.</title>
        <authorList>
            <person name="Luedin S.M."/>
            <person name="Liechti N."/>
            <person name="Storelli N."/>
            <person name="Danza F."/>
            <person name="Wittwer M."/>
            <person name="Pothier J.F."/>
            <person name="Tonolla M.A."/>
        </authorList>
    </citation>
    <scope>NUCLEOTIDE SEQUENCE [LARGE SCALE GENOMIC DNA]</scope>
    <source>
        <strain evidence="2 3">LaCa</strain>
    </source>
</reference>
<protein>
    <recommendedName>
        <fullName evidence="1">RecC C-terminal domain-containing protein</fullName>
    </recommendedName>
</protein>
<comment type="caution">
    <text evidence="2">The sequence shown here is derived from an EMBL/GenBank/DDBJ whole genome shotgun (WGS) entry which is preliminary data.</text>
</comment>
<dbReference type="InterPro" id="IPR011335">
    <property type="entry name" value="Restrct_endonuc-II-like"/>
</dbReference>
<evidence type="ECO:0000313" key="3">
    <source>
        <dbReference type="Proteomes" id="UP000239936"/>
    </source>
</evidence>
<accession>A0A2S7XP05</accession>
<dbReference type="SUPFAM" id="SSF52980">
    <property type="entry name" value="Restriction endonuclease-like"/>
    <property type="match status" value="1"/>
</dbReference>
<keyword evidence="3" id="KW-1185">Reference proteome</keyword>
<dbReference type="Proteomes" id="UP000239936">
    <property type="component" value="Unassembled WGS sequence"/>
</dbReference>
<dbReference type="Pfam" id="PF17946">
    <property type="entry name" value="RecC_C"/>
    <property type="match status" value="1"/>
</dbReference>
<organism evidence="2 3">
    <name type="scientific">Chromatium okenii</name>
    <dbReference type="NCBI Taxonomy" id="61644"/>
    <lineage>
        <taxon>Bacteria</taxon>
        <taxon>Pseudomonadati</taxon>
        <taxon>Pseudomonadota</taxon>
        <taxon>Gammaproteobacteria</taxon>
        <taxon>Chromatiales</taxon>
        <taxon>Chromatiaceae</taxon>
        <taxon>Chromatium</taxon>
    </lineage>
</organism>
<evidence type="ECO:0000313" key="2">
    <source>
        <dbReference type="EMBL" id="PQJ95455.1"/>
    </source>
</evidence>
<evidence type="ECO:0000259" key="1">
    <source>
        <dbReference type="Pfam" id="PF17946"/>
    </source>
</evidence>
<sequence>MTVPLDDEQFTVEQFGSWQLGDVLDAVKTALAQDVSVDTARCLRDAAAQLARAGALPLPPFAAALMDKLLAELTEPVAQYQTLLTQYARRCPAESIQLETLNDALNDIRSDAAGNRIILQLQASNLYSGAMRNGGDWCGRGRCISRRNSAAPPPPIFSDQKAISFSIRCQQKRRKPICWRCLTAINRASVNRCRWRVTPVLPRSPPTPGAVLIW</sequence>
<proteinExistence type="predicted"/>
<dbReference type="EMBL" id="PPGH01000037">
    <property type="protein sequence ID" value="PQJ95455.1"/>
    <property type="molecule type" value="Genomic_DNA"/>
</dbReference>
<dbReference type="AlphaFoldDB" id="A0A2S7XP05"/>
<gene>
    <name evidence="2" type="ORF">CXB77_14765</name>
</gene>
<feature type="domain" description="RecC C-terminal" evidence="1">
    <location>
        <begin position="6"/>
        <end position="126"/>
    </location>
</feature>